<dbReference type="InterPro" id="IPR050314">
    <property type="entry name" value="Glycosyl_Hydrlase_18"/>
</dbReference>
<dbReference type="InterPro" id="IPR001223">
    <property type="entry name" value="Glyco_hydro18_cat"/>
</dbReference>
<dbReference type="PANTHER" id="PTHR11177">
    <property type="entry name" value="CHITINASE"/>
    <property type="match status" value="1"/>
</dbReference>
<dbReference type="Gene3D" id="3.20.20.80">
    <property type="entry name" value="Glycosidases"/>
    <property type="match status" value="1"/>
</dbReference>
<dbReference type="Proteomes" id="UP000516437">
    <property type="component" value="Chromosome 5"/>
</dbReference>
<protein>
    <submittedName>
        <fullName evidence="2">Chitotriosidase-1</fullName>
    </submittedName>
</protein>
<dbReference type="SUPFAM" id="SSF51445">
    <property type="entry name" value="(Trans)glycosidases"/>
    <property type="match status" value="1"/>
</dbReference>
<dbReference type="GO" id="GO:0004568">
    <property type="term" value="F:chitinase activity"/>
    <property type="evidence" value="ECO:0007669"/>
    <property type="project" value="TreeGrafter"/>
</dbReference>
<accession>A0A6A1VGI8</accession>
<sequence length="154" mass="17368">MSLSLRMCRSNAQSWIKVGFVDPCSSVSSVPIIDSNLFKHLVCVFDVNSSTYRISLTSADEQHFSNFIDIVKRTNPSVVTILSLYNGQATVSLLSSMVNQSSYRKSYMESSIKTARKYRFQGIDLSWLIWSNTTSDMTNAGVVLDEWRVEVDSE</sequence>
<evidence type="ECO:0000313" key="2">
    <source>
        <dbReference type="EMBL" id="KAB1211854.1"/>
    </source>
</evidence>
<gene>
    <name evidence="2" type="ORF">CJ030_MR5G004821</name>
</gene>
<reference evidence="2 3" key="1">
    <citation type="journal article" date="2019" name="Plant Biotechnol. J.">
        <title>The red bayberry genome and genetic basis of sex determination.</title>
        <authorList>
            <person name="Jia H.M."/>
            <person name="Jia H.J."/>
            <person name="Cai Q.L."/>
            <person name="Wang Y."/>
            <person name="Zhao H.B."/>
            <person name="Yang W.F."/>
            <person name="Wang G.Y."/>
            <person name="Li Y.H."/>
            <person name="Zhan D.L."/>
            <person name="Shen Y.T."/>
            <person name="Niu Q.F."/>
            <person name="Chang L."/>
            <person name="Qiu J."/>
            <person name="Zhao L."/>
            <person name="Xie H.B."/>
            <person name="Fu W.Y."/>
            <person name="Jin J."/>
            <person name="Li X.W."/>
            <person name="Jiao Y."/>
            <person name="Zhou C.C."/>
            <person name="Tu T."/>
            <person name="Chai C.Y."/>
            <person name="Gao J.L."/>
            <person name="Fan L.J."/>
            <person name="van de Weg E."/>
            <person name="Wang J.Y."/>
            <person name="Gao Z.S."/>
        </authorList>
    </citation>
    <scope>NUCLEOTIDE SEQUENCE [LARGE SCALE GENOMIC DNA]</scope>
    <source>
        <tissue evidence="2">Leaves</tissue>
    </source>
</reference>
<feature type="domain" description="GH18" evidence="1">
    <location>
        <begin position="15"/>
        <end position="154"/>
    </location>
</feature>
<dbReference type="GO" id="GO:0005975">
    <property type="term" value="P:carbohydrate metabolic process"/>
    <property type="evidence" value="ECO:0007669"/>
    <property type="project" value="InterPro"/>
</dbReference>
<dbReference type="InterPro" id="IPR017853">
    <property type="entry name" value="GH"/>
</dbReference>
<dbReference type="PROSITE" id="PS51910">
    <property type="entry name" value="GH18_2"/>
    <property type="match status" value="1"/>
</dbReference>
<organism evidence="2 3">
    <name type="scientific">Morella rubra</name>
    <name type="common">Chinese bayberry</name>
    <dbReference type="NCBI Taxonomy" id="262757"/>
    <lineage>
        <taxon>Eukaryota</taxon>
        <taxon>Viridiplantae</taxon>
        <taxon>Streptophyta</taxon>
        <taxon>Embryophyta</taxon>
        <taxon>Tracheophyta</taxon>
        <taxon>Spermatophyta</taxon>
        <taxon>Magnoliopsida</taxon>
        <taxon>eudicotyledons</taxon>
        <taxon>Gunneridae</taxon>
        <taxon>Pentapetalae</taxon>
        <taxon>rosids</taxon>
        <taxon>fabids</taxon>
        <taxon>Fagales</taxon>
        <taxon>Myricaceae</taxon>
        <taxon>Morella</taxon>
    </lineage>
</organism>
<evidence type="ECO:0000259" key="1">
    <source>
        <dbReference type="PROSITE" id="PS51910"/>
    </source>
</evidence>
<dbReference type="GO" id="GO:0008061">
    <property type="term" value="F:chitin binding"/>
    <property type="evidence" value="ECO:0007669"/>
    <property type="project" value="TreeGrafter"/>
</dbReference>
<dbReference type="GO" id="GO:0005576">
    <property type="term" value="C:extracellular region"/>
    <property type="evidence" value="ECO:0007669"/>
    <property type="project" value="TreeGrafter"/>
</dbReference>
<name>A0A6A1VGI8_9ROSI</name>
<dbReference type="EMBL" id="RXIC02000023">
    <property type="protein sequence ID" value="KAB1211854.1"/>
    <property type="molecule type" value="Genomic_DNA"/>
</dbReference>
<dbReference type="AlphaFoldDB" id="A0A6A1VGI8"/>
<comment type="caution">
    <text evidence="2">The sequence shown here is derived from an EMBL/GenBank/DDBJ whole genome shotgun (WGS) entry which is preliminary data.</text>
</comment>
<dbReference type="Pfam" id="PF00704">
    <property type="entry name" value="Glyco_hydro_18"/>
    <property type="match status" value="1"/>
</dbReference>
<dbReference type="PANTHER" id="PTHR11177:SF369">
    <property type="entry name" value="CLASS V CHITINASE-LIKE"/>
    <property type="match status" value="1"/>
</dbReference>
<evidence type="ECO:0000313" key="3">
    <source>
        <dbReference type="Proteomes" id="UP000516437"/>
    </source>
</evidence>
<dbReference type="GO" id="GO:0006032">
    <property type="term" value="P:chitin catabolic process"/>
    <property type="evidence" value="ECO:0007669"/>
    <property type="project" value="TreeGrafter"/>
</dbReference>
<dbReference type="OrthoDB" id="73875at2759"/>
<proteinExistence type="predicted"/>
<keyword evidence="3" id="KW-1185">Reference proteome</keyword>